<dbReference type="GO" id="GO:0004462">
    <property type="term" value="F:lactoylglutathione lyase activity"/>
    <property type="evidence" value="ECO:0007669"/>
    <property type="project" value="InterPro"/>
</dbReference>
<dbReference type="InterPro" id="IPR000486">
    <property type="entry name" value="Xdiol_ring_cleave_dOase_1/2"/>
</dbReference>
<comment type="cofactor">
    <cofactor evidence="1 8">
        <name>Fe(2+)</name>
        <dbReference type="ChEBI" id="CHEBI:29033"/>
    </cofactor>
</comment>
<keyword evidence="6 8" id="KW-0560">Oxidoreductase</keyword>
<feature type="domain" description="VOC" evidence="9">
    <location>
        <begin position="25"/>
        <end position="142"/>
    </location>
</feature>
<dbReference type="GO" id="GO:0008198">
    <property type="term" value="F:ferrous iron binding"/>
    <property type="evidence" value="ECO:0007669"/>
    <property type="project" value="InterPro"/>
</dbReference>
<reference evidence="10 11" key="1">
    <citation type="submission" date="2019-07" db="EMBL/GenBank/DDBJ databases">
        <title>Whole genome shotgun sequence of Agrococcus baldri NBRC 103055.</title>
        <authorList>
            <person name="Hosoyama A."/>
            <person name="Uohara A."/>
            <person name="Ohji S."/>
            <person name="Ichikawa N."/>
        </authorList>
    </citation>
    <scope>NUCLEOTIDE SEQUENCE [LARGE SCALE GENOMIC DNA]</scope>
    <source>
        <strain evidence="10 11">NBRC 103055</strain>
    </source>
</reference>
<keyword evidence="11" id="KW-1185">Reference proteome</keyword>
<evidence type="ECO:0000256" key="4">
    <source>
        <dbReference type="ARBA" id="ARBA00022797"/>
    </source>
</evidence>
<evidence type="ECO:0000313" key="11">
    <source>
        <dbReference type="Proteomes" id="UP000321749"/>
    </source>
</evidence>
<evidence type="ECO:0000256" key="3">
    <source>
        <dbReference type="ARBA" id="ARBA00022723"/>
    </source>
</evidence>
<evidence type="ECO:0000256" key="2">
    <source>
        <dbReference type="ARBA" id="ARBA00008784"/>
    </source>
</evidence>
<keyword evidence="4 8" id="KW-0058">Aromatic hydrocarbons catabolism</keyword>
<gene>
    <name evidence="10" type="ORF">ABA31_28830</name>
</gene>
<proteinExistence type="inferred from homology"/>
<dbReference type="Pfam" id="PF00903">
    <property type="entry name" value="Glyoxalase"/>
    <property type="match status" value="2"/>
</dbReference>
<protein>
    <submittedName>
        <fullName evidence="10">Glyoxalase</fullName>
    </submittedName>
</protein>
<dbReference type="InterPro" id="IPR029068">
    <property type="entry name" value="Glyas_Bleomycin-R_OHBP_Dase"/>
</dbReference>
<dbReference type="Gene3D" id="3.10.180.10">
    <property type="entry name" value="2,3-Dihydroxybiphenyl 1,2-Dioxygenase, domain 1"/>
    <property type="match status" value="2"/>
</dbReference>
<evidence type="ECO:0000256" key="1">
    <source>
        <dbReference type="ARBA" id="ARBA00001954"/>
    </source>
</evidence>
<evidence type="ECO:0000313" key="10">
    <source>
        <dbReference type="EMBL" id="GEK81532.1"/>
    </source>
</evidence>
<dbReference type="InterPro" id="IPR018146">
    <property type="entry name" value="Glyoxalase_1_CS"/>
</dbReference>
<keyword evidence="3" id="KW-0479">Metal-binding</keyword>
<dbReference type="Proteomes" id="UP000321749">
    <property type="component" value="Unassembled WGS sequence"/>
</dbReference>
<keyword evidence="7 8" id="KW-0408">Iron</keyword>
<dbReference type="PROSITE" id="PS00082">
    <property type="entry name" value="EXTRADIOL_DIOXYGENAS"/>
    <property type="match status" value="1"/>
</dbReference>
<dbReference type="AlphaFoldDB" id="A0AA87RF45"/>
<dbReference type="PANTHER" id="PTHR43279:SF1">
    <property type="entry name" value="CATECHOL-2,3-DIOXYGENASE"/>
    <property type="match status" value="1"/>
</dbReference>
<dbReference type="PROSITE" id="PS51819">
    <property type="entry name" value="VOC"/>
    <property type="match status" value="2"/>
</dbReference>
<evidence type="ECO:0000256" key="7">
    <source>
        <dbReference type="ARBA" id="ARBA00023004"/>
    </source>
</evidence>
<dbReference type="CDD" id="cd16359">
    <property type="entry name" value="VOC_BsCatE_like_C"/>
    <property type="match status" value="1"/>
</dbReference>
<sequence length="304" mass="32414">MTAGALHPSEDTMNTTIDLLPDATDMGPVMLKTAKLSRLVHWYTAGVGLEHVAERPGAVELGVDGRTILVLEEAPDLRGPNPADAGLFHTAILYPTHAALAAAVVRMTQIPGIQFAGTGDHHVSEAFYFADPDGNGVELYVDRPRSAWLWANGQVHMTTEFIDPNRFVNEHLDRGSFGQSSTAPVEAKIGHVHLQVGDVPTARAFYVDALGFAETTALGNTALFVSAGGYHHHMAMNVWNSRGAGRRADTLGLGRVEIAVPDADALGAARERLTAAGVAVVDDGRSIRFDDPWANRITLTPAAS</sequence>
<evidence type="ECO:0000259" key="9">
    <source>
        <dbReference type="PROSITE" id="PS51819"/>
    </source>
</evidence>
<comment type="similarity">
    <text evidence="2 8">Belongs to the extradiol ring-cleavage dioxygenase family.</text>
</comment>
<dbReference type="InterPro" id="IPR004360">
    <property type="entry name" value="Glyas_Fos-R_dOase_dom"/>
</dbReference>
<comment type="caution">
    <text evidence="10">The sequence shown here is derived from an EMBL/GenBank/DDBJ whole genome shotgun (WGS) entry which is preliminary data.</text>
</comment>
<feature type="domain" description="VOC" evidence="9">
    <location>
        <begin position="188"/>
        <end position="304"/>
    </location>
</feature>
<dbReference type="PANTHER" id="PTHR43279">
    <property type="entry name" value="CATECHOL-2,3-DIOXYGENASE"/>
    <property type="match status" value="1"/>
</dbReference>
<dbReference type="SUPFAM" id="SSF54593">
    <property type="entry name" value="Glyoxalase/Bleomycin resistance protein/Dihydroxybiphenyl dioxygenase"/>
    <property type="match status" value="2"/>
</dbReference>
<evidence type="ECO:0000256" key="6">
    <source>
        <dbReference type="ARBA" id="ARBA00023002"/>
    </source>
</evidence>
<evidence type="ECO:0000256" key="8">
    <source>
        <dbReference type="RuleBase" id="RU000683"/>
    </source>
</evidence>
<dbReference type="InterPro" id="IPR037523">
    <property type="entry name" value="VOC_core"/>
</dbReference>
<organism evidence="10 11">
    <name type="scientific">Agrococcus baldri</name>
    <dbReference type="NCBI Taxonomy" id="153730"/>
    <lineage>
        <taxon>Bacteria</taxon>
        <taxon>Bacillati</taxon>
        <taxon>Actinomycetota</taxon>
        <taxon>Actinomycetes</taxon>
        <taxon>Micrococcales</taxon>
        <taxon>Microbacteriaceae</taxon>
        <taxon>Agrococcus</taxon>
    </lineage>
</organism>
<name>A0AA87RF45_9MICO</name>
<keyword evidence="5 8" id="KW-0223">Dioxygenase</keyword>
<dbReference type="PROSITE" id="PS00934">
    <property type="entry name" value="GLYOXALASE_I_1"/>
    <property type="match status" value="1"/>
</dbReference>
<dbReference type="GO" id="GO:0051213">
    <property type="term" value="F:dioxygenase activity"/>
    <property type="evidence" value="ECO:0007669"/>
    <property type="project" value="UniProtKB-KW"/>
</dbReference>
<dbReference type="EMBL" id="BJUU01000030">
    <property type="protein sequence ID" value="GEK81532.1"/>
    <property type="molecule type" value="Genomic_DNA"/>
</dbReference>
<evidence type="ECO:0000256" key="5">
    <source>
        <dbReference type="ARBA" id="ARBA00022964"/>
    </source>
</evidence>
<accession>A0AA87RF45</accession>